<dbReference type="Pfam" id="PF13237">
    <property type="entry name" value="Fer4_10"/>
    <property type="match status" value="1"/>
</dbReference>
<feature type="transmembrane region" description="Helical" evidence="3">
    <location>
        <begin position="558"/>
        <end position="576"/>
    </location>
</feature>
<keyword evidence="3" id="KW-0472">Membrane</keyword>
<dbReference type="PRINTS" id="PR00469">
    <property type="entry name" value="PNDRDTASEII"/>
</dbReference>
<feature type="transmembrane region" description="Helical" evidence="3">
    <location>
        <begin position="723"/>
        <end position="748"/>
    </location>
</feature>
<comment type="caution">
    <text evidence="5">The sequence shown here is derived from an EMBL/GenBank/DDBJ whole genome shotgun (WGS) entry which is preliminary data.</text>
</comment>
<keyword evidence="2" id="KW-0560">Oxidoreductase</keyword>
<dbReference type="InterPro" id="IPR050097">
    <property type="entry name" value="Ferredoxin-NADP_redctase_2"/>
</dbReference>
<evidence type="ECO:0000313" key="6">
    <source>
        <dbReference type="Proteomes" id="UP000503640"/>
    </source>
</evidence>
<dbReference type="Proteomes" id="UP000503640">
    <property type="component" value="Unassembled WGS sequence"/>
</dbReference>
<protein>
    <recommendedName>
        <fullName evidence="4">4Fe-4S ferredoxin-type domain-containing protein</fullName>
    </recommendedName>
</protein>
<proteinExistence type="predicted"/>
<feature type="transmembrane region" description="Helical" evidence="3">
    <location>
        <begin position="6"/>
        <end position="24"/>
    </location>
</feature>
<dbReference type="Gene3D" id="3.30.70.20">
    <property type="match status" value="1"/>
</dbReference>
<accession>A0A7I9VQ69</accession>
<feature type="transmembrane region" description="Helical" evidence="3">
    <location>
        <begin position="582"/>
        <end position="604"/>
    </location>
</feature>
<evidence type="ECO:0000313" key="5">
    <source>
        <dbReference type="EMBL" id="GEJ58566.1"/>
    </source>
</evidence>
<sequence>MDLGTASIVATSIGVAATFAAGMVGRRALRARADARALAELTARQRDLPRSLHPVIDPDICIGSLSCLKSCPEGDILGIVGGAAHLVHADHCVGHGRCAAECPVGAIQLVFGTARRGVDLPEVDAAFESSRPGVHVVGELGGMGLIKNAIRQGLECAEYLAEALARRPGPGGEGVVDVAIVGAGPAGLATALGLRHAGLDFRVLEQSTLGGAVAHYPRQKVVMSETVELPFYGRFGKRRISKEELLHSFEKMAAKGQLRVEEGVKVVGLEGADGAFEVLTAGHGRVRARKVVLAVGRRGTPRRLGVPGEELEKVVYGLTDPEQYRGAKVLVVGGGDAALEAALALAGEPGTEVTLSYRGAALARCREANRREVEAAAAAGRLALLLASEVRRVAPREVVLSVGGAEQRLPNDHVVVNVGGELPLELLQQCGVQMRRYFGEAPGAHRHGPAGARERLLAGALEKDRAQRRFEHRLALAFAAAGALLLAFLAWKGRHYYPLAAPDRRLSPLHRSMRSAGPWGHGVGIGATLFMLSNFLYAARKRFAFMTRWGHIRSWLHFHVFVGFMSPLVIAFHAAFQSKNLLATGTASSLAVVVLTGIVGRYIYGLVPSSGGKALELEELQGAFVRLRDEIEPLMGRARDPERIRRLFDRATVPAARGSLLLLLVELPFLSLATRADLLRVRRLFPARETYQVVHDAYLRLRRLTVQIGFYRSLKRLLGGWRVFHASLAVFLVLAIAAHIGLSLYLGYGLGLLR</sequence>
<feature type="domain" description="4Fe-4S ferredoxin-type" evidence="4">
    <location>
        <begin position="52"/>
        <end position="82"/>
    </location>
</feature>
<keyword evidence="3" id="KW-0812">Transmembrane</keyword>
<dbReference type="AlphaFoldDB" id="A0A7I9VQ69"/>
<feature type="transmembrane region" description="Helical" evidence="3">
    <location>
        <begin position="474"/>
        <end position="491"/>
    </location>
</feature>
<keyword evidence="1" id="KW-0285">Flavoprotein</keyword>
<keyword evidence="6" id="KW-1185">Reference proteome</keyword>
<evidence type="ECO:0000256" key="1">
    <source>
        <dbReference type="ARBA" id="ARBA00022630"/>
    </source>
</evidence>
<dbReference type="PANTHER" id="PTHR48105">
    <property type="entry name" value="THIOREDOXIN REDUCTASE 1-RELATED-RELATED"/>
    <property type="match status" value="1"/>
</dbReference>
<feature type="domain" description="4Fe-4S ferredoxin-type" evidence="4">
    <location>
        <begin position="83"/>
        <end position="112"/>
    </location>
</feature>
<evidence type="ECO:0000259" key="4">
    <source>
        <dbReference type="PROSITE" id="PS51379"/>
    </source>
</evidence>
<dbReference type="GO" id="GO:0016491">
    <property type="term" value="F:oxidoreductase activity"/>
    <property type="evidence" value="ECO:0007669"/>
    <property type="project" value="UniProtKB-KW"/>
</dbReference>
<dbReference type="Gene3D" id="3.50.50.60">
    <property type="entry name" value="FAD/NAD(P)-binding domain"/>
    <property type="match status" value="2"/>
</dbReference>
<dbReference type="EMBL" id="BJTG01000008">
    <property type="protein sequence ID" value="GEJ58566.1"/>
    <property type="molecule type" value="Genomic_DNA"/>
</dbReference>
<feature type="transmembrane region" description="Helical" evidence="3">
    <location>
        <begin position="519"/>
        <end position="537"/>
    </location>
</feature>
<dbReference type="SUPFAM" id="SSF54862">
    <property type="entry name" value="4Fe-4S ferredoxins"/>
    <property type="match status" value="1"/>
</dbReference>
<dbReference type="SUPFAM" id="SSF51905">
    <property type="entry name" value="FAD/NAD(P)-binding domain"/>
    <property type="match status" value="1"/>
</dbReference>
<evidence type="ECO:0000256" key="2">
    <source>
        <dbReference type="ARBA" id="ARBA00023002"/>
    </source>
</evidence>
<dbReference type="PRINTS" id="PR00368">
    <property type="entry name" value="FADPNR"/>
</dbReference>
<gene>
    <name evidence="5" type="ORF">AMYX_33070</name>
</gene>
<dbReference type="RefSeq" id="WP_176067241.1">
    <property type="nucleotide sequence ID" value="NZ_BJTG01000008.1"/>
</dbReference>
<evidence type="ECO:0000256" key="3">
    <source>
        <dbReference type="SAM" id="Phobius"/>
    </source>
</evidence>
<dbReference type="Pfam" id="PF13738">
    <property type="entry name" value="Pyr_redox_3"/>
    <property type="match status" value="1"/>
</dbReference>
<keyword evidence="3" id="KW-1133">Transmembrane helix</keyword>
<dbReference type="InterPro" id="IPR036188">
    <property type="entry name" value="FAD/NAD-bd_sf"/>
</dbReference>
<dbReference type="PROSITE" id="PS51379">
    <property type="entry name" value="4FE4S_FER_2"/>
    <property type="match status" value="2"/>
</dbReference>
<dbReference type="InterPro" id="IPR017896">
    <property type="entry name" value="4Fe4S_Fe-S-bd"/>
</dbReference>
<organism evidence="5 6">
    <name type="scientific">Anaeromyxobacter diazotrophicus</name>
    <dbReference type="NCBI Taxonomy" id="2590199"/>
    <lineage>
        <taxon>Bacteria</taxon>
        <taxon>Pseudomonadati</taxon>
        <taxon>Myxococcota</taxon>
        <taxon>Myxococcia</taxon>
        <taxon>Myxococcales</taxon>
        <taxon>Cystobacterineae</taxon>
        <taxon>Anaeromyxobacteraceae</taxon>
        <taxon>Anaeromyxobacter</taxon>
    </lineage>
</organism>
<name>A0A7I9VQ69_9BACT</name>
<reference evidence="6" key="1">
    <citation type="journal article" date="2020" name="Appl. Environ. Microbiol.">
        <title>Diazotrophic Anaeromyxobacter Isolates from Soils.</title>
        <authorList>
            <person name="Masuda Y."/>
            <person name="Yamanaka H."/>
            <person name="Xu Z.X."/>
            <person name="Shiratori Y."/>
            <person name="Aono T."/>
            <person name="Amachi S."/>
            <person name="Senoo K."/>
            <person name="Itoh H."/>
        </authorList>
    </citation>
    <scope>NUCLEOTIDE SEQUENCE [LARGE SCALE GENOMIC DNA]</scope>
    <source>
        <strain evidence="6">R267</strain>
    </source>
</reference>